<keyword evidence="3" id="KW-0479">Metal-binding</keyword>
<dbReference type="PANTHER" id="PTHR46470:SF2">
    <property type="entry name" value="GLYCERALDEHYDE 3-PHOSPHATE PHOSPHATASE"/>
    <property type="match status" value="1"/>
</dbReference>
<evidence type="ECO:0000256" key="2">
    <source>
        <dbReference type="ARBA" id="ARBA00007958"/>
    </source>
</evidence>
<keyword evidence="7" id="KW-1185">Reference proteome</keyword>
<keyword evidence="5" id="KW-0460">Magnesium</keyword>
<dbReference type="STRING" id="555875.SAMN04488124_3249"/>
<dbReference type="NCBIfam" id="TIGR01549">
    <property type="entry name" value="HAD-SF-IA-v1"/>
    <property type="match status" value="1"/>
</dbReference>
<dbReference type="EMBL" id="FOYS01000006">
    <property type="protein sequence ID" value="SFR66474.1"/>
    <property type="molecule type" value="Genomic_DNA"/>
</dbReference>
<dbReference type="Gene3D" id="1.10.150.240">
    <property type="entry name" value="Putative phosphatase, domain 2"/>
    <property type="match status" value="1"/>
</dbReference>
<accession>A0A1I6IIH5</accession>
<organism evidence="6 7">
    <name type="scientific">Halogeometricum limi</name>
    <dbReference type="NCBI Taxonomy" id="555875"/>
    <lineage>
        <taxon>Archaea</taxon>
        <taxon>Methanobacteriati</taxon>
        <taxon>Methanobacteriota</taxon>
        <taxon>Stenosarchaea group</taxon>
        <taxon>Halobacteria</taxon>
        <taxon>Halobacteriales</taxon>
        <taxon>Haloferacaceae</taxon>
        <taxon>Halogeometricum</taxon>
    </lineage>
</organism>
<comment type="cofactor">
    <cofactor evidence="1">
        <name>Mg(2+)</name>
        <dbReference type="ChEBI" id="CHEBI:18420"/>
    </cofactor>
</comment>
<proteinExistence type="inferred from homology"/>
<keyword evidence="4 6" id="KW-0378">Hydrolase</keyword>
<dbReference type="Pfam" id="PF00702">
    <property type="entry name" value="Hydrolase"/>
    <property type="match status" value="1"/>
</dbReference>
<dbReference type="GO" id="GO:0044281">
    <property type="term" value="P:small molecule metabolic process"/>
    <property type="evidence" value="ECO:0007669"/>
    <property type="project" value="UniProtKB-ARBA"/>
</dbReference>
<dbReference type="SFLD" id="SFLDS00003">
    <property type="entry name" value="Haloacid_Dehalogenase"/>
    <property type="match status" value="1"/>
</dbReference>
<protein>
    <submittedName>
        <fullName evidence="6">Putative hydrolase of the HAD superfamily</fullName>
    </submittedName>
</protein>
<dbReference type="Gene3D" id="3.40.50.1000">
    <property type="entry name" value="HAD superfamily/HAD-like"/>
    <property type="match status" value="1"/>
</dbReference>
<evidence type="ECO:0000256" key="5">
    <source>
        <dbReference type="ARBA" id="ARBA00022842"/>
    </source>
</evidence>
<dbReference type="OrthoDB" id="131325at2157"/>
<evidence type="ECO:0000313" key="6">
    <source>
        <dbReference type="EMBL" id="SFR66474.1"/>
    </source>
</evidence>
<name>A0A1I6IIH5_9EURY</name>
<dbReference type="InterPro" id="IPR051400">
    <property type="entry name" value="HAD-like_hydrolase"/>
</dbReference>
<comment type="similarity">
    <text evidence="2">Belongs to the HAD-like hydrolase superfamily.</text>
</comment>
<dbReference type="PANTHER" id="PTHR46470">
    <property type="entry name" value="N-ACYLNEURAMINATE-9-PHOSPHATASE"/>
    <property type="match status" value="1"/>
</dbReference>
<dbReference type="InterPro" id="IPR036412">
    <property type="entry name" value="HAD-like_sf"/>
</dbReference>
<dbReference type="GO" id="GO:0046872">
    <property type="term" value="F:metal ion binding"/>
    <property type="evidence" value="ECO:0007669"/>
    <property type="project" value="UniProtKB-KW"/>
</dbReference>
<gene>
    <name evidence="6" type="ORF">SAMN04488124_3249</name>
</gene>
<dbReference type="InterPro" id="IPR023214">
    <property type="entry name" value="HAD_sf"/>
</dbReference>
<dbReference type="RefSeq" id="WP_089882877.1">
    <property type="nucleotide sequence ID" value="NZ_FOYS01000006.1"/>
</dbReference>
<evidence type="ECO:0000256" key="4">
    <source>
        <dbReference type="ARBA" id="ARBA00022801"/>
    </source>
</evidence>
<dbReference type="SUPFAM" id="SSF56784">
    <property type="entry name" value="HAD-like"/>
    <property type="match status" value="1"/>
</dbReference>
<evidence type="ECO:0000256" key="1">
    <source>
        <dbReference type="ARBA" id="ARBA00001946"/>
    </source>
</evidence>
<evidence type="ECO:0000256" key="3">
    <source>
        <dbReference type="ARBA" id="ARBA00022723"/>
    </source>
</evidence>
<evidence type="ECO:0000313" key="7">
    <source>
        <dbReference type="Proteomes" id="UP000243250"/>
    </source>
</evidence>
<reference evidence="7" key="1">
    <citation type="submission" date="2016-10" db="EMBL/GenBank/DDBJ databases">
        <authorList>
            <person name="Varghese N."/>
            <person name="Submissions S."/>
        </authorList>
    </citation>
    <scope>NUCLEOTIDE SEQUENCE [LARGE SCALE GENOMIC DNA]</scope>
    <source>
        <strain evidence="7">CGMCC 1.8711</strain>
    </source>
</reference>
<dbReference type="AlphaFoldDB" id="A0A1I6IIH5"/>
<dbReference type="SFLD" id="SFLDG01129">
    <property type="entry name" value="C1.5:_HAD__Beta-PGM__Phosphata"/>
    <property type="match status" value="1"/>
</dbReference>
<dbReference type="InterPro" id="IPR023198">
    <property type="entry name" value="PGP-like_dom2"/>
</dbReference>
<dbReference type="InterPro" id="IPR006439">
    <property type="entry name" value="HAD-SF_hydro_IA"/>
</dbReference>
<dbReference type="GO" id="GO:0016791">
    <property type="term" value="F:phosphatase activity"/>
    <property type="evidence" value="ECO:0007669"/>
    <property type="project" value="TreeGrafter"/>
</dbReference>
<dbReference type="Proteomes" id="UP000243250">
    <property type="component" value="Unassembled WGS sequence"/>
</dbReference>
<sequence>MTTSVYFDLDGTLLTYATPFSAWFEQSVPGETTAEMTETFSDELTDALDAFEPNPYERAFETVCEQYALDTPPEMLAASFVRTECIASRVAPSVRRLVETVSARHQTGVLTNGNETVQRRKLQMHGLEKWVDALVVSSEVGAKKPDARMFEAAKERLPADAFVYVGDSYDTDVSPAQEHGFETVYVGDEHRPSTVTVRDTESLAALLLPLFE</sequence>